<evidence type="ECO:0000256" key="1">
    <source>
        <dbReference type="SAM" id="Phobius"/>
    </source>
</evidence>
<dbReference type="RefSeq" id="WP_207647887.1">
    <property type="nucleotide sequence ID" value="NZ_FMUS01000007.1"/>
</dbReference>
<organism evidence="3 4">
    <name type="scientific">Alkaliphilus peptidifermentans DSM 18978</name>
    <dbReference type="NCBI Taxonomy" id="1120976"/>
    <lineage>
        <taxon>Bacteria</taxon>
        <taxon>Bacillati</taxon>
        <taxon>Bacillota</taxon>
        <taxon>Clostridia</taxon>
        <taxon>Peptostreptococcales</taxon>
        <taxon>Natronincolaceae</taxon>
        <taxon>Alkaliphilus</taxon>
    </lineage>
</organism>
<evidence type="ECO:0000259" key="2">
    <source>
        <dbReference type="Pfam" id="PF13529"/>
    </source>
</evidence>
<keyword evidence="1" id="KW-1133">Transmembrane helix</keyword>
<keyword evidence="1" id="KW-0812">Transmembrane</keyword>
<dbReference type="AlphaFoldDB" id="A0A1G5FFS2"/>
<evidence type="ECO:0000313" key="3">
    <source>
        <dbReference type="EMBL" id="SCY38142.1"/>
    </source>
</evidence>
<keyword evidence="1" id="KW-0472">Membrane</keyword>
<feature type="transmembrane region" description="Helical" evidence="1">
    <location>
        <begin position="119"/>
        <end position="139"/>
    </location>
</feature>
<dbReference type="InterPro" id="IPR039563">
    <property type="entry name" value="Peptidase_C39_single_dom"/>
</dbReference>
<dbReference type="PANTHER" id="PTHR37806">
    <property type="entry name" value="LMO0724 PROTEIN"/>
    <property type="match status" value="1"/>
</dbReference>
<reference evidence="3 4" key="1">
    <citation type="submission" date="2016-10" db="EMBL/GenBank/DDBJ databases">
        <authorList>
            <person name="de Groot N.N."/>
        </authorList>
    </citation>
    <scope>NUCLEOTIDE SEQUENCE [LARGE SCALE GENOMIC DNA]</scope>
    <source>
        <strain evidence="3 4">DSM 18978</strain>
    </source>
</reference>
<feature type="domain" description="Peptidase C39-like" evidence="2">
    <location>
        <begin position="180"/>
        <end position="345"/>
    </location>
</feature>
<dbReference type="CDD" id="cd02549">
    <property type="entry name" value="Peptidase_C39A"/>
    <property type="match status" value="1"/>
</dbReference>
<dbReference type="EMBL" id="FMUS01000007">
    <property type="protein sequence ID" value="SCY38142.1"/>
    <property type="molecule type" value="Genomic_DNA"/>
</dbReference>
<name>A0A1G5FFS2_9FIRM</name>
<accession>A0A1G5FFS2</accession>
<protein>
    <submittedName>
        <fullName evidence="3">Uncharacterized protein YvpB</fullName>
    </submittedName>
</protein>
<sequence length="389" mass="45328">MRNTENVILQELNKLNDEIFRLYYSGYHKEAINEANNLLSIAKNKLGQQHPSLSIFHDNLKYIRTQPVENWRSNRVNMQLTEKKDRIDGIKRELRFTEISEGDVTLSAEAGTPYQNRKLISILFGLALITQVVLITFYFQFKDIYLNRYQEYNPSAMLNMEEINQVENFIIPELREKVILEAPLILQYPELPRGCEVTSLAMLLQYAGIDIDKMTLAAEVKKDPTPYQLKNGKVFFGNPYNGYVGDMYTLQRPGLGVYYGPILELAETYMENRVVNLTGGSFDDLYYFINKDIPVWIITNSRYKKLGDNHFQTWETPTGPIRITYRLHSVLVTGYDDNYIYFNDPLVNSKNRKIKKEDFEDAWVQMGRQAISYLPEGKTLDMILPNDNR</sequence>
<dbReference type="InterPro" id="IPR039564">
    <property type="entry name" value="Peptidase_C39-like"/>
</dbReference>
<dbReference type="Gene3D" id="3.90.70.10">
    <property type="entry name" value="Cysteine proteinases"/>
    <property type="match status" value="1"/>
</dbReference>
<dbReference type="PANTHER" id="PTHR37806:SF1">
    <property type="entry name" value="PEPTIDASE C39-LIKE DOMAIN-CONTAINING PROTEIN"/>
    <property type="match status" value="1"/>
</dbReference>
<keyword evidence="4" id="KW-1185">Reference proteome</keyword>
<evidence type="ECO:0000313" key="4">
    <source>
        <dbReference type="Proteomes" id="UP000198636"/>
    </source>
</evidence>
<dbReference type="Pfam" id="PF13529">
    <property type="entry name" value="Peptidase_C39_2"/>
    <property type="match status" value="1"/>
</dbReference>
<gene>
    <name evidence="3" type="ORF">SAMN03080606_01404</name>
</gene>
<dbReference type="STRING" id="1120976.SAMN03080606_01404"/>
<proteinExistence type="predicted"/>
<dbReference type="Proteomes" id="UP000198636">
    <property type="component" value="Unassembled WGS sequence"/>
</dbReference>